<evidence type="ECO:0000313" key="2">
    <source>
        <dbReference type="Proteomes" id="UP000616151"/>
    </source>
</evidence>
<keyword evidence="2" id="KW-1185">Reference proteome</keyword>
<proteinExistence type="predicted"/>
<reference evidence="1" key="1">
    <citation type="submission" date="2021-01" db="EMBL/GenBank/DDBJ databases">
        <authorList>
            <person name="Sun Q."/>
        </authorList>
    </citation>
    <scope>NUCLEOTIDE SEQUENCE</scope>
    <source>
        <strain evidence="1">YIM B02566</strain>
    </source>
</reference>
<evidence type="ECO:0000313" key="1">
    <source>
        <dbReference type="EMBL" id="MBK1868133.1"/>
    </source>
</evidence>
<name>A0ACC5R6Z0_9HYPH</name>
<dbReference type="Proteomes" id="UP000616151">
    <property type="component" value="Unassembled WGS sequence"/>
</dbReference>
<sequence length="184" mass="20282">MHEIDENPRETAVGRDVAGASEPTRLERLLFRLEAQHRCLNWAFGEIAGRSGPVLELGLGHGRTFDHMRRHLPGRDIFVFDREIDCFPDCTPDAEHLILGKLSDTLPEARYRFGGKAVLVNSDVGTYDEAINAEIAEVVSGALPALLAPGAIVLSDLPLTLSNAKAVPLPHAVRSERYFVYRSL</sequence>
<comment type="caution">
    <text evidence="1">The sequence shown here is derived from an EMBL/GenBank/DDBJ whole genome shotgun (WGS) entry which is preliminary data.</text>
</comment>
<gene>
    <name evidence="1" type="ORF">JHL16_17405</name>
</gene>
<organism evidence="1 2">
    <name type="scientific">Taklimakanibacter albus</name>
    <dbReference type="NCBI Taxonomy" id="2800327"/>
    <lineage>
        <taxon>Bacteria</taxon>
        <taxon>Pseudomonadati</taxon>
        <taxon>Pseudomonadota</taxon>
        <taxon>Alphaproteobacteria</taxon>
        <taxon>Hyphomicrobiales</taxon>
        <taxon>Aestuariivirgaceae</taxon>
        <taxon>Taklimakanibacter</taxon>
    </lineage>
</organism>
<accession>A0ACC5R6Z0</accession>
<dbReference type="EMBL" id="JAENHL010000007">
    <property type="protein sequence ID" value="MBK1868133.1"/>
    <property type="molecule type" value="Genomic_DNA"/>
</dbReference>
<protein>
    <submittedName>
        <fullName evidence="1">Uncharacterized protein</fullName>
    </submittedName>
</protein>